<dbReference type="GO" id="GO:0006511">
    <property type="term" value="P:ubiquitin-dependent protein catabolic process"/>
    <property type="evidence" value="ECO:0007669"/>
    <property type="project" value="TreeGrafter"/>
</dbReference>
<dbReference type="InterPro" id="IPR003892">
    <property type="entry name" value="CUE"/>
</dbReference>
<protein>
    <recommendedName>
        <fullName evidence="2">CUE domain-containing protein</fullName>
    </recommendedName>
</protein>
<dbReference type="STRING" id="71784.A0A1Y2APQ2"/>
<dbReference type="Gene3D" id="1.10.8.10">
    <property type="entry name" value="DNA helicase RuvA subunit, C-terminal domain"/>
    <property type="match status" value="1"/>
</dbReference>
<dbReference type="GO" id="GO:0005737">
    <property type="term" value="C:cytoplasm"/>
    <property type="evidence" value="ECO:0007669"/>
    <property type="project" value="TreeGrafter"/>
</dbReference>
<dbReference type="SUPFAM" id="SSF46934">
    <property type="entry name" value="UBA-like"/>
    <property type="match status" value="1"/>
</dbReference>
<dbReference type="PANTHER" id="PTHR16461:SF5">
    <property type="entry name" value="TOLL-INTERACTING PROTEIN"/>
    <property type="match status" value="1"/>
</dbReference>
<dbReference type="InterPro" id="IPR009060">
    <property type="entry name" value="UBA-like_sf"/>
</dbReference>
<reference evidence="3 4" key="1">
    <citation type="submission" date="2016-07" db="EMBL/GenBank/DDBJ databases">
        <title>Pervasive Adenine N6-methylation of Active Genes in Fungi.</title>
        <authorList>
            <consortium name="DOE Joint Genome Institute"/>
            <person name="Mondo S.J."/>
            <person name="Dannebaum R.O."/>
            <person name="Kuo R.C."/>
            <person name="Labutti K."/>
            <person name="Haridas S."/>
            <person name="Kuo A."/>
            <person name="Salamov A."/>
            <person name="Ahrendt S.R."/>
            <person name="Lipzen A."/>
            <person name="Sullivan W."/>
            <person name="Andreopoulos W.B."/>
            <person name="Clum A."/>
            <person name="Lindquist E."/>
            <person name="Daum C."/>
            <person name="Ramamoorthy G.K."/>
            <person name="Gryganskyi A."/>
            <person name="Culley D."/>
            <person name="Magnuson J.K."/>
            <person name="James T.Y."/>
            <person name="O'Malley M.A."/>
            <person name="Stajich J.E."/>
            <person name="Spatafora J.W."/>
            <person name="Visel A."/>
            <person name="Grigoriev I.V."/>
        </authorList>
    </citation>
    <scope>NUCLEOTIDE SEQUENCE [LARGE SCALE GENOMIC DNA]</scope>
    <source>
        <strain evidence="3 4">68-887.2</strain>
    </source>
</reference>
<feature type="compositionally biased region" description="Polar residues" evidence="1">
    <location>
        <begin position="339"/>
        <end position="348"/>
    </location>
</feature>
<feature type="compositionally biased region" description="Acidic residues" evidence="1">
    <location>
        <begin position="455"/>
        <end position="464"/>
    </location>
</feature>
<organism evidence="3 4">
    <name type="scientific">Naematelia encephala</name>
    <dbReference type="NCBI Taxonomy" id="71784"/>
    <lineage>
        <taxon>Eukaryota</taxon>
        <taxon>Fungi</taxon>
        <taxon>Dikarya</taxon>
        <taxon>Basidiomycota</taxon>
        <taxon>Agaricomycotina</taxon>
        <taxon>Tremellomycetes</taxon>
        <taxon>Tremellales</taxon>
        <taxon>Naemateliaceae</taxon>
        <taxon>Naematelia</taxon>
    </lineage>
</organism>
<dbReference type="InParanoid" id="A0A1Y2APQ2"/>
<dbReference type="Proteomes" id="UP000193986">
    <property type="component" value="Unassembled WGS sequence"/>
</dbReference>
<dbReference type="CDD" id="cd14279">
    <property type="entry name" value="CUE"/>
    <property type="match status" value="1"/>
</dbReference>
<feature type="compositionally biased region" description="Polar residues" evidence="1">
    <location>
        <begin position="312"/>
        <end position="327"/>
    </location>
</feature>
<dbReference type="SMART" id="SM00546">
    <property type="entry name" value="CUE"/>
    <property type="match status" value="1"/>
</dbReference>
<feature type="region of interest" description="Disordered" evidence="1">
    <location>
        <begin position="105"/>
        <end position="204"/>
    </location>
</feature>
<evidence type="ECO:0000256" key="1">
    <source>
        <dbReference type="SAM" id="MobiDB-lite"/>
    </source>
</evidence>
<accession>A0A1Y2APQ2</accession>
<feature type="compositionally biased region" description="Low complexity" evidence="1">
    <location>
        <begin position="25"/>
        <end position="35"/>
    </location>
</feature>
<comment type="caution">
    <text evidence="3">The sequence shown here is derived from an EMBL/GenBank/DDBJ whole genome shotgun (WGS) entry which is preliminary data.</text>
</comment>
<evidence type="ECO:0000313" key="4">
    <source>
        <dbReference type="Proteomes" id="UP000193986"/>
    </source>
</evidence>
<feature type="compositionally biased region" description="Low complexity" evidence="1">
    <location>
        <begin position="284"/>
        <end position="300"/>
    </location>
</feature>
<evidence type="ECO:0000259" key="2">
    <source>
        <dbReference type="PROSITE" id="PS51140"/>
    </source>
</evidence>
<feature type="compositionally biased region" description="Basic and acidic residues" evidence="1">
    <location>
        <begin position="109"/>
        <end position="124"/>
    </location>
</feature>
<dbReference type="GO" id="GO:0031624">
    <property type="term" value="F:ubiquitin conjugating enzyme binding"/>
    <property type="evidence" value="ECO:0007669"/>
    <property type="project" value="TreeGrafter"/>
</dbReference>
<dbReference type="OrthoDB" id="9942608at2759"/>
<sequence length="464" mass="49603">MASPPPPATSPGRTPTPTASPPPNLTSSSTIYAPPIGSPPPPPLSMMTTTAPTTTPAPAHATPQITDPKVAELQIMFPTVDPTVIELILESSAGSQDRAIEQLLSMTDENFKPDELESVRREEDSQVDLDAEFARSLQFQEEEDMRRAGQRQQSPRGGGELPYQPRVRRSRPQAHQGGEGDPFSYGSSERQGESGGNPPGMIALEEKLGQYAEVGKQTFTSLLSKAKARYADFQTQQAVNRDAGQRDTSWSKANQGASWRRPSDEREPAGGRGGEQNRGMWGDSASFSNSSRSASISSQSTIDPGPMPISTLAAQTAPLRQSPSRWQPTDAYADPFPVNRSTPTQGGASNLIEIHGEGRRSPGVGFAGSPDKPGTGKIDPAKLNNLGLLPKKKVLLGQSPTSSSTAIQTPPKKSLIDDDDENANDPNPALPSAPRDLVAKIPPTPPVASPYRLEDSDDELEYTK</sequence>
<feature type="region of interest" description="Disordered" evidence="1">
    <location>
        <begin position="1"/>
        <end position="63"/>
    </location>
</feature>
<feature type="compositionally biased region" description="Polar residues" evidence="1">
    <location>
        <begin position="246"/>
        <end position="257"/>
    </location>
</feature>
<evidence type="ECO:0000313" key="3">
    <source>
        <dbReference type="EMBL" id="ORY24454.1"/>
    </source>
</evidence>
<dbReference type="PANTHER" id="PTHR16461">
    <property type="entry name" value="TOLL-INTERACTING PROTEIN"/>
    <property type="match status" value="1"/>
</dbReference>
<feature type="compositionally biased region" description="Low complexity" evidence="1">
    <location>
        <begin position="45"/>
        <end position="63"/>
    </location>
</feature>
<name>A0A1Y2APQ2_9TREE</name>
<dbReference type="FunFam" id="1.10.8.10:FF:000064">
    <property type="entry name" value="Similar to CUE domain-containing protein"/>
    <property type="match status" value="1"/>
</dbReference>
<feature type="domain" description="CUE" evidence="2">
    <location>
        <begin position="65"/>
        <end position="108"/>
    </location>
</feature>
<gene>
    <name evidence="3" type="ORF">BCR39DRAFT_546669</name>
</gene>
<dbReference type="PROSITE" id="PS51140">
    <property type="entry name" value="CUE"/>
    <property type="match status" value="1"/>
</dbReference>
<dbReference type="AlphaFoldDB" id="A0A1Y2APQ2"/>
<feature type="region of interest" description="Disordered" evidence="1">
    <location>
        <begin position="234"/>
        <end position="464"/>
    </location>
</feature>
<dbReference type="Pfam" id="PF02845">
    <property type="entry name" value="CUE"/>
    <property type="match status" value="1"/>
</dbReference>
<proteinExistence type="predicted"/>
<feature type="compositionally biased region" description="Polar residues" evidence="1">
    <location>
        <begin position="398"/>
        <end position="408"/>
    </location>
</feature>
<dbReference type="GO" id="GO:0043130">
    <property type="term" value="F:ubiquitin binding"/>
    <property type="evidence" value="ECO:0007669"/>
    <property type="project" value="InterPro"/>
</dbReference>
<dbReference type="EMBL" id="MCFC01000067">
    <property type="protein sequence ID" value="ORY24454.1"/>
    <property type="molecule type" value="Genomic_DNA"/>
</dbReference>
<keyword evidence="4" id="KW-1185">Reference proteome</keyword>